<dbReference type="Proteomes" id="UP000054926">
    <property type="component" value="Unassembled WGS sequence"/>
</dbReference>
<dbReference type="AlphaFoldDB" id="A0A0W0ZMD6"/>
<dbReference type="Pfam" id="PF13793">
    <property type="entry name" value="Pribosyltran_N"/>
    <property type="match status" value="1"/>
</dbReference>
<evidence type="ECO:0000256" key="7">
    <source>
        <dbReference type="ARBA" id="ARBA00049535"/>
    </source>
</evidence>
<feature type="domain" description="Ribose-phosphate pyrophosphokinase N-terminal" evidence="10">
    <location>
        <begin position="6"/>
        <end position="116"/>
    </location>
</feature>
<dbReference type="GO" id="GO:0004749">
    <property type="term" value="F:ribose phosphate diphosphokinase activity"/>
    <property type="evidence" value="ECO:0007669"/>
    <property type="project" value="UniProtKB-EC"/>
</dbReference>
<protein>
    <recommendedName>
        <fullName evidence="1">ribose-phosphate diphosphokinase</fullName>
        <ecNumber evidence="1">2.7.6.1</ecNumber>
    </recommendedName>
</protein>
<dbReference type="FunFam" id="3.40.50.2020:FF:000014">
    <property type="entry name" value="Ribose-phosphate pyrophosphokinase 1"/>
    <property type="match status" value="1"/>
</dbReference>
<accession>A0A0W0ZMD6</accession>
<dbReference type="EC" id="2.7.6.1" evidence="1"/>
<evidence type="ECO:0000313" key="12">
    <source>
        <dbReference type="Proteomes" id="UP000054926"/>
    </source>
</evidence>
<dbReference type="GO" id="GO:0005737">
    <property type="term" value="C:cytoplasm"/>
    <property type="evidence" value="ECO:0007669"/>
    <property type="project" value="TreeGrafter"/>
</dbReference>
<dbReference type="RefSeq" id="WP_058509659.1">
    <property type="nucleotide sequence ID" value="NZ_LNYY01000016.1"/>
</dbReference>
<evidence type="ECO:0000256" key="1">
    <source>
        <dbReference type="ARBA" id="ARBA00013247"/>
    </source>
</evidence>
<dbReference type="OrthoDB" id="324294at2"/>
<comment type="catalytic activity">
    <reaction evidence="7">
        <text>D-ribose 5-phosphate + ATP = 5-phospho-alpha-D-ribose 1-diphosphate + AMP + H(+)</text>
        <dbReference type="Rhea" id="RHEA:15609"/>
        <dbReference type="ChEBI" id="CHEBI:15378"/>
        <dbReference type="ChEBI" id="CHEBI:30616"/>
        <dbReference type="ChEBI" id="CHEBI:58017"/>
        <dbReference type="ChEBI" id="CHEBI:78346"/>
        <dbReference type="ChEBI" id="CHEBI:456215"/>
        <dbReference type="EC" id="2.7.6.1"/>
    </reaction>
</comment>
<dbReference type="InterPro" id="IPR000836">
    <property type="entry name" value="PRTase_dom"/>
</dbReference>
<keyword evidence="6" id="KW-0067">ATP-binding</keyword>
<dbReference type="InterPro" id="IPR005946">
    <property type="entry name" value="Rib-P_diPkinase"/>
</dbReference>
<dbReference type="GO" id="GO:0002189">
    <property type="term" value="C:ribose phosphate diphosphokinase complex"/>
    <property type="evidence" value="ECO:0007669"/>
    <property type="project" value="TreeGrafter"/>
</dbReference>
<evidence type="ECO:0000256" key="2">
    <source>
        <dbReference type="ARBA" id="ARBA00022679"/>
    </source>
</evidence>
<evidence type="ECO:0000256" key="4">
    <source>
        <dbReference type="ARBA" id="ARBA00022741"/>
    </source>
</evidence>
<dbReference type="PATRIC" id="fig|947033.5.peg.692"/>
<dbReference type="PANTHER" id="PTHR10210">
    <property type="entry name" value="RIBOSE-PHOSPHATE DIPHOSPHOKINASE FAMILY MEMBER"/>
    <property type="match status" value="1"/>
</dbReference>
<organism evidence="11 12">
    <name type="scientific">Legionella steelei</name>
    <dbReference type="NCBI Taxonomy" id="947033"/>
    <lineage>
        <taxon>Bacteria</taxon>
        <taxon>Pseudomonadati</taxon>
        <taxon>Pseudomonadota</taxon>
        <taxon>Gammaproteobacteria</taxon>
        <taxon>Legionellales</taxon>
        <taxon>Legionellaceae</taxon>
        <taxon>Legionella</taxon>
    </lineage>
</organism>
<gene>
    <name evidence="11" type="ORF">Lste_0650</name>
</gene>
<dbReference type="GO" id="GO:0016301">
    <property type="term" value="F:kinase activity"/>
    <property type="evidence" value="ECO:0007669"/>
    <property type="project" value="UniProtKB-KW"/>
</dbReference>
<evidence type="ECO:0000256" key="5">
    <source>
        <dbReference type="ARBA" id="ARBA00022777"/>
    </source>
</evidence>
<dbReference type="GO" id="GO:0006015">
    <property type="term" value="P:5-phosphoribose 1-diphosphate biosynthetic process"/>
    <property type="evidence" value="ECO:0007669"/>
    <property type="project" value="TreeGrafter"/>
</dbReference>
<dbReference type="Gene3D" id="3.40.50.2020">
    <property type="match status" value="2"/>
</dbReference>
<evidence type="ECO:0000256" key="3">
    <source>
        <dbReference type="ARBA" id="ARBA00022727"/>
    </source>
</evidence>
<keyword evidence="3 8" id="KW-0545">Nucleotide biosynthesis</keyword>
<evidence type="ECO:0000313" key="11">
    <source>
        <dbReference type="EMBL" id="KTD70046.1"/>
    </source>
</evidence>
<name>A0A0W0ZMD6_9GAMM</name>
<evidence type="ECO:0000259" key="9">
    <source>
        <dbReference type="Pfam" id="PF00156"/>
    </source>
</evidence>
<comment type="similarity">
    <text evidence="8">Belongs to the ribose-phosphate pyrophosphokinase family.</text>
</comment>
<dbReference type="NCBIfam" id="TIGR01251">
    <property type="entry name" value="ribP_PPkin"/>
    <property type="match status" value="1"/>
</dbReference>
<feature type="domain" description="Phosphoribosyltransferase" evidence="9">
    <location>
        <begin position="149"/>
        <end position="278"/>
    </location>
</feature>
<dbReference type="InterPro" id="IPR029099">
    <property type="entry name" value="Pribosyltran_N"/>
</dbReference>
<evidence type="ECO:0000259" key="10">
    <source>
        <dbReference type="Pfam" id="PF13793"/>
    </source>
</evidence>
<keyword evidence="4" id="KW-0547">Nucleotide-binding</keyword>
<reference evidence="11 12" key="1">
    <citation type="submission" date="2015-11" db="EMBL/GenBank/DDBJ databases">
        <title>Genomic analysis of 38 Legionella species identifies large and diverse effector repertoires.</title>
        <authorList>
            <person name="Burstein D."/>
            <person name="Amaro F."/>
            <person name="Zusman T."/>
            <person name="Lifshitz Z."/>
            <person name="Cohen O."/>
            <person name="Gilbert J.A."/>
            <person name="Pupko T."/>
            <person name="Shuman H.A."/>
            <person name="Segal G."/>
        </authorList>
    </citation>
    <scope>NUCLEOTIDE SEQUENCE [LARGE SCALE GENOMIC DNA]</scope>
    <source>
        <strain evidence="11 12">IMVS3376</strain>
    </source>
</reference>
<keyword evidence="5 11" id="KW-0418">Kinase</keyword>
<evidence type="ECO:0000256" key="6">
    <source>
        <dbReference type="ARBA" id="ARBA00022840"/>
    </source>
</evidence>
<dbReference type="EMBL" id="LNYY01000016">
    <property type="protein sequence ID" value="KTD70046.1"/>
    <property type="molecule type" value="Genomic_DNA"/>
</dbReference>
<dbReference type="GO" id="GO:0000287">
    <property type="term" value="F:magnesium ion binding"/>
    <property type="evidence" value="ECO:0007669"/>
    <property type="project" value="InterPro"/>
</dbReference>
<dbReference type="STRING" id="947033.Lste_0650"/>
<dbReference type="NCBIfam" id="NF005537">
    <property type="entry name" value="PRK07199.1"/>
    <property type="match status" value="1"/>
</dbReference>
<evidence type="ECO:0000256" key="8">
    <source>
        <dbReference type="RuleBase" id="RU004324"/>
    </source>
</evidence>
<dbReference type="Pfam" id="PF00156">
    <property type="entry name" value="Pribosyltran"/>
    <property type="match status" value="1"/>
</dbReference>
<dbReference type="GO" id="GO:0006164">
    <property type="term" value="P:purine nucleotide biosynthetic process"/>
    <property type="evidence" value="ECO:0007669"/>
    <property type="project" value="TreeGrafter"/>
</dbReference>
<keyword evidence="2 11" id="KW-0808">Transferase</keyword>
<dbReference type="SMART" id="SM01400">
    <property type="entry name" value="Pribosyltran_N"/>
    <property type="match status" value="1"/>
</dbReference>
<comment type="caution">
    <text evidence="11">The sequence shown here is derived from an EMBL/GenBank/DDBJ whole genome shotgun (WGS) entry which is preliminary data.</text>
</comment>
<dbReference type="CDD" id="cd06223">
    <property type="entry name" value="PRTases_typeI"/>
    <property type="match status" value="1"/>
</dbReference>
<proteinExistence type="inferred from homology"/>
<sequence>MDDNILFSLPGNMELTELIAKKLAIEIGKAEIRSFPDGESYIRIDSEVKNKTVILISTLNDPNSKVLPLLFMAQTLKELGAKKLCIVSPYLSYMRQDKQFQPGEAITSILFAQLISSYFDCMMTIDPHLHRIHKLSEIYALSGLLTLHATKKISEWIVNHVSHPVLIGPDAESKQWVSEIADYHKLPFIIGDKQRFSDRKVVISLPEIKNIGLTPVLVDDVISTGVSMLAVLKQLQLRGFKKALCIGVHALFDQETEKRLLLAGAERVISCNTIIHKSNQIDISDLLVKGIISLC</sequence>
<keyword evidence="12" id="KW-1185">Reference proteome</keyword>
<dbReference type="InterPro" id="IPR029057">
    <property type="entry name" value="PRTase-like"/>
</dbReference>
<dbReference type="GO" id="GO:0005524">
    <property type="term" value="F:ATP binding"/>
    <property type="evidence" value="ECO:0007669"/>
    <property type="project" value="UniProtKB-KW"/>
</dbReference>
<dbReference type="SUPFAM" id="SSF53271">
    <property type="entry name" value="PRTase-like"/>
    <property type="match status" value="2"/>
</dbReference>
<dbReference type="PANTHER" id="PTHR10210:SF32">
    <property type="entry name" value="RIBOSE-PHOSPHATE PYROPHOSPHOKINASE 2"/>
    <property type="match status" value="1"/>
</dbReference>